<dbReference type="AlphaFoldDB" id="A0AA42B646"/>
<dbReference type="SUPFAM" id="SSF55874">
    <property type="entry name" value="ATPase domain of HSP90 chaperone/DNA topoisomerase II/histidine kinase"/>
    <property type="match status" value="1"/>
</dbReference>
<dbReference type="InterPro" id="IPR010559">
    <property type="entry name" value="Sig_transdc_His_kin_internal"/>
</dbReference>
<feature type="transmembrane region" description="Helical" evidence="1">
    <location>
        <begin position="99"/>
        <end position="116"/>
    </location>
</feature>
<dbReference type="Pfam" id="PF06580">
    <property type="entry name" value="His_kinase"/>
    <property type="match status" value="1"/>
</dbReference>
<feature type="transmembrane region" description="Helical" evidence="1">
    <location>
        <begin position="136"/>
        <end position="158"/>
    </location>
</feature>
<dbReference type="InterPro" id="IPR036890">
    <property type="entry name" value="HATPase_C_sf"/>
</dbReference>
<feature type="transmembrane region" description="Helical" evidence="1">
    <location>
        <begin position="32"/>
        <end position="59"/>
    </location>
</feature>
<organism evidence="3 4">
    <name type="scientific">Echinimonas agarilytica</name>
    <dbReference type="NCBI Taxonomy" id="1215918"/>
    <lineage>
        <taxon>Bacteria</taxon>
        <taxon>Pseudomonadati</taxon>
        <taxon>Pseudomonadota</taxon>
        <taxon>Gammaproteobacteria</taxon>
        <taxon>Alteromonadales</taxon>
        <taxon>Echinimonadaceae</taxon>
        <taxon>Echinimonas</taxon>
    </lineage>
</organism>
<feature type="domain" description="Signal transduction histidine kinase internal region" evidence="2">
    <location>
        <begin position="192"/>
        <end position="272"/>
    </location>
</feature>
<evidence type="ECO:0000313" key="3">
    <source>
        <dbReference type="EMBL" id="MCM2678367.1"/>
    </source>
</evidence>
<reference evidence="3 4" key="1">
    <citation type="journal article" date="2013" name="Antonie Van Leeuwenhoek">
        <title>Echinimonas agarilytica gen. nov., sp. nov., a new gammaproteobacterium isolated from the sea urchin Strongylocentrotus intermedius.</title>
        <authorList>
            <person name="Nedashkovskaya O.I."/>
            <person name="Stenkova A.M."/>
            <person name="Zhukova N.V."/>
            <person name="Van Trappen S."/>
            <person name="Lee J.S."/>
            <person name="Kim S.B."/>
        </authorList>
    </citation>
    <scope>NUCLEOTIDE SEQUENCE [LARGE SCALE GENOMIC DNA]</scope>
    <source>
        <strain evidence="3 4">KMM 6351</strain>
    </source>
</reference>
<keyword evidence="4" id="KW-1185">Reference proteome</keyword>
<accession>A0AA42B646</accession>
<dbReference type="InterPro" id="IPR050640">
    <property type="entry name" value="Bact_2-comp_sensor_kinase"/>
</dbReference>
<gene>
    <name evidence="3" type="ORF">NAF29_01615</name>
</gene>
<dbReference type="GO" id="GO:0016020">
    <property type="term" value="C:membrane"/>
    <property type="evidence" value="ECO:0007669"/>
    <property type="project" value="InterPro"/>
</dbReference>
<evidence type="ECO:0000313" key="4">
    <source>
        <dbReference type="Proteomes" id="UP001165393"/>
    </source>
</evidence>
<proteinExistence type="predicted"/>
<keyword evidence="3" id="KW-0808">Transferase</keyword>
<keyword evidence="3" id="KW-0418">Kinase</keyword>
<name>A0AA42B646_9GAMM</name>
<evidence type="ECO:0000259" key="2">
    <source>
        <dbReference type="Pfam" id="PF06580"/>
    </source>
</evidence>
<dbReference type="EMBL" id="JAMQGP010000001">
    <property type="protein sequence ID" value="MCM2678367.1"/>
    <property type="molecule type" value="Genomic_DNA"/>
</dbReference>
<dbReference type="PANTHER" id="PTHR34220:SF7">
    <property type="entry name" value="SENSOR HISTIDINE KINASE YPDA"/>
    <property type="match status" value="1"/>
</dbReference>
<dbReference type="Gene3D" id="3.30.565.10">
    <property type="entry name" value="Histidine kinase-like ATPase, C-terminal domain"/>
    <property type="match status" value="1"/>
</dbReference>
<feature type="transmembrane region" description="Helical" evidence="1">
    <location>
        <begin position="65"/>
        <end position="87"/>
    </location>
</feature>
<dbReference type="Proteomes" id="UP001165393">
    <property type="component" value="Unassembled WGS sequence"/>
</dbReference>
<sequence>MNTQSDHQPPRRMLTQATMVQRVKEACKNHPVFLFWSWQAGFWMFFSVENFITLTLWYSAPSWPYIVHTALQAVLGLLLSLCMYPVYLKLWYKSAVTRIFWILLMVSVVSLVWTLIRMQTFILMTGEQHIWPDFGGWLHASVFIILCWTCMFHGVRYYQLLESEHRDFLKAEAETREEQLKRMKAQTVARDAQIKMLRYQLNPHFLCNTLNAINSLVEAKMSETAQEMTVKLSRFLRYSLDNNPDTEVQLVKEIAALNLYLDIESTRFGERLNVDLNIEPNAEQALVPSLLLQPIIENSMKYAIAVNEDGGTIGIHASVNEHQLLIELWDTGSGCDIQVNHIKAGNGLGVGLRNTEERLNTLYPNTHQFELSITPNGGLKTTISIPYRCAN</sequence>
<comment type="caution">
    <text evidence="3">The sequence shown here is derived from an EMBL/GenBank/DDBJ whole genome shotgun (WGS) entry which is preliminary data.</text>
</comment>
<keyword evidence="1" id="KW-0812">Transmembrane</keyword>
<evidence type="ECO:0000256" key="1">
    <source>
        <dbReference type="SAM" id="Phobius"/>
    </source>
</evidence>
<keyword evidence="1" id="KW-1133">Transmembrane helix</keyword>
<dbReference type="PANTHER" id="PTHR34220">
    <property type="entry name" value="SENSOR HISTIDINE KINASE YPDA"/>
    <property type="match status" value="1"/>
</dbReference>
<dbReference type="RefSeq" id="WP_251259737.1">
    <property type="nucleotide sequence ID" value="NZ_JAMQGP010000001.1"/>
</dbReference>
<dbReference type="GO" id="GO:0000155">
    <property type="term" value="F:phosphorelay sensor kinase activity"/>
    <property type="evidence" value="ECO:0007669"/>
    <property type="project" value="InterPro"/>
</dbReference>
<keyword evidence="1" id="KW-0472">Membrane</keyword>
<protein>
    <submittedName>
        <fullName evidence="3">Histidine kinase</fullName>
    </submittedName>
</protein>